<dbReference type="AlphaFoldDB" id="A0A517ZXN4"/>
<dbReference type="EMBL" id="CP036276">
    <property type="protein sequence ID" value="QDU47242.1"/>
    <property type="molecule type" value="Genomic_DNA"/>
</dbReference>
<dbReference type="KEGG" id="sdyn:Mal52_57700"/>
<sequence length="77" mass="8767">MEISSIEAGPNSGGSWSAIQFDCSKLVRPILKPRRGNYKQNRPIQYNPYIQPFLTFTKERSSEILQAQRAIDSARIP</sequence>
<dbReference type="Proteomes" id="UP000319383">
    <property type="component" value="Chromosome"/>
</dbReference>
<accession>A0A517ZXN4</accession>
<name>A0A517ZXN4_9PLAN</name>
<reference evidence="1 2" key="1">
    <citation type="submission" date="2019-02" db="EMBL/GenBank/DDBJ databases">
        <title>Deep-cultivation of Planctomycetes and their phenomic and genomic characterization uncovers novel biology.</title>
        <authorList>
            <person name="Wiegand S."/>
            <person name="Jogler M."/>
            <person name="Boedeker C."/>
            <person name="Pinto D."/>
            <person name="Vollmers J."/>
            <person name="Rivas-Marin E."/>
            <person name="Kohn T."/>
            <person name="Peeters S.H."/>
            <person name="Heuer A."/>
            <person name="Rast P."/>
            <person name="Oberbeckmann S."/>
            <person name="Bunk B."/>
            <person name="Jeske O."/>
            <person name="Meyerdierks A."/>
            <person name="Storesund J.E."/>
            <person name="Kallscheuer N."/>
            <person name="Luecker S."/>
            <person name="Lage O.M."/>
            <person name="Pohl T."/>
            <person name="Merkel B.J."/>
            <person name="Hornburger P."/>
            <person name="Mueller R.-W."/>
            <person name="Bruemmer F."/>
            <person name="Labrenz M."/>
            <person name="Spormann A.M."/>
            <person name="Op den Camp H."/>
            <person name="Overmann J."/>
            <person name="Amann R."/>
            <person name="Jetten M.S.M."/>
            <person name="Mascher T."/>
            <person name="Medema M.H."/>
            <person name="Devos D.P."/>
            <person name="Kaster A.-K."/>
            <person name="Ovreas L."/>
            <person name="Rohde M."/>
            <person name="Galperin M.Y."/>
            <person name="Jogler C."/>
        </authorList>
    </citation>
    <scope>NUCLEOTIDE SEQUENCE [LARGE SCALE GENOMIC DNA]</scope>
    <source>
        <strain evidence="1 2">Mal52</strain>
    </source>
</reference>
<gene>
    <name evidence="1" type="ORF">Mal52_57700</name>
</gene>
<protein>
    <submittedName>
        <fullName evidence="1">Uncharacterized protein</fullName>
    </submittedName>
</protein>
<organism evidence="1 2">
    <name type="scientific">Symmachiella dynata</name>
    <dbReference type="NCBI Taxonomy" id="2527995"/>
    <lineage>
        <taxon>Bacteria</taxon>
        <taxon>Pseudomonadati</taxon>
        <taxon>Planctomycetota</taxon>
        <taxon>Planctomycetia</taxon>
        <taxon>Planctomycetales</taxon>
        <taxon>Planctomycetaceae</taxon>
        <taxon>Symmachiella</taxon>
    </lineage>
</organism>
<evidence type="ECO:0000313" key="2">
    <source>
        <dbReference type="Proteomes" id="UP000319383"/>
    </source>
</evidence>
<proteinExistence type="predicted"/>
<evidence type="ECO:0000313" key="1">
    <source>
        <dbReference type="EMBL" id="QDU47242.1"/>
    </source>
</evidence>
<keyword evidence="2" id="KW-1185">Reference proteome</keyword>